<name>A0A9D4N2J4_DREPO</name>
<evidence type="ECO:0000313" key="1">
    <source>
        <dbReference type="EMBL" id="KAH3885627.1"/>
    </source>
</evidence>
<organism evidence="1 2">
    <name type="scientific">Dreissena polymorpha</name>
    <name type="common">Zebra mussel</name>
    <name type="synonym">Mytilus polymorpha</name>
    <dbReference type="NCBI Taxonomy" id="45954"/>
    <lineage>
        <taxon>Eukaryota</taxon>
        <taxon>Metazoa</taxon>
        <taxon>Spiralia</taxon>
        <taxon>Lophotrochozoa</taxon>
        <taxon>Mollusca</taxon>
        <taxon>Bivalvia</taxon>
        <taxon>Autobranchia</taxon>
        <taxon>Heteroconchia</taxon>
        <taxon>Euheterodonta</taxon>
        <taxon>Imparidentia</taxon>
        <taxon>Neoheterodontei</taxon>
        <taxon>Myida</taxon>
        <taxon>Dreissenoidea</taxon>
        <taxon>Dreissenidae</taxon>
        <taxon>Dreissena</taxon>
    </lineage>
</organism>
<sequence length="58" mass="6772">MNPREAKELKNVFANYIAALIENIDQRFCESSPLLEAFNIFDPMMVPDQIEEIYYGQT</sequence>
<comment type="caution">
    <text evidence="1">The sequence shown here is derived from an EMBL/GenBank/DDBJ whole genome shotgun (WGS) entry which is preliminary data.</text>
</comment>
<reference evidence="1" key="1">
    <citation type="journal article" date="2019" name="bioRxiv">
        <title>The Genome of the Zebra Mussel, Dreissena polymorpha: A Resource for Invasive Species Research.</title>
        <authorList>
            <person name="McCartney M.A."/>
            <person name="Auch B."/>
            <person name="Kono T."/>
            <person name="Mallez S."/>
            <person name="Zhang Y."/>
            <person name="Obille A."/>
            <person name="Becker A."/>
            <person name="Abrahante J.E."/>
            <person name="Garbe J."/>
            <person name="Badalamenti J.P."/>
            <person name="Herman A."/>
            <person name="Mangelson H."/>
            <person name="Liachko I."/>
            <person name="Sullivan S."/>
            <person name="Sone E.D."/>
            <person name="Koren S."/>
            <person name="Silverstein K.A.T."/>
            <person name="Beckman K.B."/>
            <person name="Gohl D.M."/>
        </authorList>
    </citation>
    <scope>NUCLEOTIDE SEQUENCE</scope>
    <source>
        <strain evidence="1">Duluth1</strain>
        <tissue evidence="1">Whole animal</tissue>
    </source>
</reference>
<gene>
    <name evidence="1" type="ORF">DPMN_009622</name>
</gene>
<proteinExistence type="predicted"/>
<dbReference type="AlphaFoldDB" id="A0A9D4N2J4"/>
<protein>
    <submittedName>
        <fullName evidence="1">Uncharacterized protein</fullName>
    </submittedName>
</protein>
<accession>A0A9D4N2J4</accession>
<reference evidence="1" key="2">
    <citation type="submission" date="2020-11" db="EMBL/GenBank/DDBJ databases">
        <authorList>
            <person name="McCartney M.A."/>
            <person name="Auch B."/>
            <person name="Kono T."/>
            <person name="Mallez S."/>
            <person name="Becker A."/>
            <person name="Gohl D.M."/>
            <person name="Silverstein K.A.T."/>
            <person name="Koren S."/>
            <person name="Bechman K.B."/>
            <person name="Herman A."/>
            <person name="Abrahante J.E."/>
            <person name="Garbe J."/>
        </authorList>
    </citation>
    <scope>NUCLEOTIDE SEQUENCE</scope>
    <source>
        <strain evidence="1">Duluth1</strain>
        <tissue evidence="1">Whole animal</tissue>
    </source>
</reference>
<dbReference type="EMBL" id="JAIWYP010000001">
    <property type="protein sequence ID" value="KAH3885627.1"/>
    <property type="molecule type" value="Genomic_DNA"/>
</dbReference>
<keyword evidence="2" id="KW-1185">Reference proteome</keyword>
<dbReference type="Proteomes" id="UP000828390">
    <property type="component" value="Unassembled WGS sequence"/>
</dbReference>
<evidence type="ECO:0000313" key="2">
    <source>
        <dbReference type="Proteomes" id="UP000828390"/>
    </source>
</evidence>